<feature type="chain" id="PRO_5036941258" evidence="1">
    <location>
        <begin position="31"/>
        <end position="172"/>
    </location>
</feature>
<keyword evidence="2" id="KW-0614">Plasmid</keyword>
<keyword evidence="3" id="KW-1185">Reference proteome</keyword>
<accession>A0A976X500</accession>
<organism evidence="2 3">
    <name type="scientific">Nicoliella spurrieriana</name>
    <dbReference type="NCBI Taxonomy" id="2925830"/>
    <lineage>
        <taxon>Bacteria</taxon>
        <taxon>Bacillati</taxon>
        <taxon>Bacillota</taxon>
        <taxon>Bacilli</taxon>
        <taxon>Lactobacillales</taxon>
        <taxon>Lactobacillaceae</taxon>
        <taxon>Nicoliella</taxon>
    </lineage>
</organism>
<dbReference type="KEGG" id="lbe:MOO44_00205"/>
<dbReference type="EMBL" id="CP093360">
    <property type="protein sequence ID" value="UQS86101.1"/>
    <property type="molecule type" value="Genomic_DNA"/>
</dbReference>
<reference evidence="2" key="1">
    <citation type="journal article" date="2022" name="Int. J. Syst. Evol. Microbiol.">
        <title>Apilactobacillus apisilvae sp. nov., Nicolia spurrieriana gen. nov. sp. nov., Bombilactobacillus folatiphilus sp. nov. and Bombilactobacillus thymidiniphilus sp. nov., four new lactic acid bacterial isolates from stingless bees Tetragonula carbonaria and Austroplebeia australis.</title>
        <authorList>
            <person name="Oliphant S.A."/>
            <person name="Watson-Haigh N.S."/>
            <person name="Sumby K.M."/>
            <person name="Gardner J."/>
            <person name="Groom S."/>
            <person name="Jiranek V."/>
        </authorList>
    </citation>
    <scope>NUCLEOTIDE SEQUENCE</scope>
    <source>
        <strain evidence="2">SGEP1_A5</strain>
    </source>
</reference>
<keyword evidence="1" id="KW-0732">Signal</keyword>
<protein>
    <submittedName>
        <fullName evidence="2">Uncharacterized protein</fullName>
    </submittedName>
</protein>
<gene>
    <name evidence="2" type="ORF">MOO44_00205</name>
</gene>
<evidence type="ECO:0000256" key="1">
    <source>
        <dbReference type="SAM" id="SignalP"/>
    </source>
</evidence>
<feature type="signal peptide" evidence="1">
    <location>
        <begin position="1"/>
        <end position="30"/>
    </location>
</feature>
<evidence type="ECO:0000313" key="3">
    <source>
        <dbReference type="Proteomes" id="UP000831181"/>
    </source>
</evidence>
<geneLocation type="plasmid" evidence="2 3">
    <name>p1unnamed</name>
</geneLocation>
<name>A0A976X500_9LACO</name>
<evidence type="ECO:0000313" key="2">
    <source>
        <dbReference type="EMBL" id="UQS86101.1"/>
    </source>
</evidence>
<dbReference type="AlphaFoldDB" id="A0A976X500"/>
<dbReference type="Proteomes" id="UP000831181">
    <property type="component" value="Plasmid p1unnamed"/>
</dbReference>
<proteinExistence type="predicted"/>
<sequence length="172" mass="19607">MMKNLGKIILLTLGLSLFSTSLMSFTNASAATVNNGAPKELKGTWITKVKKLSKTLRVKDSLYQRSIWYVGKNSTDESGLFYQTKTKPASMFNAESSGANKGLTYTKSGNTYYLNSKGDDNYFHYKAKLLNNRKIKLYFSSDKNVKKWHYNGEYYKQSTKLIHFTTNTKIKD</sequence>